<dbReference type="GO" id="GO:0008999">
    <property type="term" value="F:protein-N-terminal-alanine acetyltransferase activity"/>
    <property type="evidence" value="ECO:0007669"/>
    <property type="project" value="TreeGrafter"/>
</dbReference>
<dbReference type="STRING" id="202952.GCA_000747725_03609"/>
<dbReference type="InterPro" id="IPR016181">
    <property type="entry name" value="Acyl_CoA_acyltransferase"/>
</dbReference>
<evidence type="ECO:0000313" key="2">
    <source>
        <dbReference type="EMBL" id="ENV31990.1"/>
    </source>
</evidence>
<dbReference type="Pfam" id="PF13302">
    <property type="entry name" value="Acetyltransf_3"/>
    <property type="match status" value="1"/>
</dbReference>
<evidence type="ECO:0000313" key="3">
    <source>
        <dbReference type="Proteomes" id="UP000013117"/>
    </source>
</evidence>
<gene>
    <name evidence="2" type="ORF">F960_03375</name>
</gene>
<dbReference type="HOGENOM" id="CLU_013985_1_2_6"/>
<dbReference type="OrthoDB" id="5295305at2"/>
<dbReference type="FunFam" id="3.40.630.30:FF:000047">
    <property type="entry name" value="Acetyltransferase, GNAT family"/>
    <property type="match status" value="1"/>
</dbReference>
<dbReference type="AlphaFoldDB" id="N8ZKG3"/>
<dbReference type="GO" id="GO:1990189">
    <property type="term" value="F:protein N-terminal-serine acetyltransferase activity"/>
    <property type="evidence" value="ECO:0007669"/>
    <property type="project" value="TreeGrafter"/>
</dbReference>
<dbReference type="InterPro" id="IPR051908">
    <property type="entry name" value="Ribosomal_N-acetyltransferase"/>
</dbReference>
<accession>N8ZKG3</accession>
<dbReference type="SUPFAM" id="SSF55729">
    <property type="entry name" value="Acyl-CoA N-acyltransferases (Nat)"/>
    <property type="match status" value="1"/>
</dbReference>
<dbReference type="EMBL" id="APPN01000080">
    <property type="protein sequence ID" value="ENV31990.1"/>
    <property type="molecule type" value="Genomic_DNA"/>
</dbReference>
<dbReference type="Proteomes" id="UP000013117">
    <property type="component" value="Unassembled WGS sequence"/>
</dbReference>
<organism evidence="2 3">
    <name type="scientific">Acinetobacter gerneri DSM 14967 = CIP 107464 = MTCC 9824</name>
    <dbReference type="NCBI Taxonomy" id="1120926"/>
    <lineage>
        <taxon>Bacteria</taxon>
        <taxon>Pseudomonadati</taxon>
        <taxon>Pseudomonadota</taxon>
        <taxon>Gammaproteobacteria</taxon>
        <taxon>Moraxellales</taxon>
        <taxon>Moraxellaceae</taxon>
        <taxon>Acinetobacter</taxon>
    </lineage>
</organism>
<feature type="domain" description="N-acetyltransferase" evidence="1">
    <location>
        <begin position="38"/>
        <end position="197"/>
    </location>
</feature>
<keyword evidence="3" id="KW-1185">Reference proteome</keyword>
<dbReference type="eggNOG" id="COG1670">
    <property type="taxonomic scope" value="Bacteria"/>
</dbReference>
<comment type="caution">
    <text evidence="2">The sequence shown here is derived from an EMBL/GenBank/DDBJ whole genome shotgun (WGS) entry which is preliminary data.</text>
</comment>
<dbReference type="GeneID" id="84210643"/>
<protein>
    <recommendedName>
        <fullName evidence="1">N-acetyltransferase domain-containing protein</fullName>
    </recommendedName>
</protein>
<dbReference type="RefSeq" id="WP_004867192.1">
    <property type="nucleotide sequence ID" value="NZ_ASYY01000045.1"/>
</dbReference>
<dbReference type="PANTHER" id="PTHR43441">
    <property type="entry name" value="RIBOSOMAL-PROTEIN-SERINE ACETYLTRANSFERASE"/>
    <property type="match status" value="1"/>
</dbReference>
<dbReference type="Gene3D" id="3.40.630.30">
    <property type="match status" value="1"/>
</dbReference>
<name>N8ZKG3_9GAMM</name>
<reference evidence="2 3" key="1">
    <citation type="submission" date="2013-02" db="EMBL/GenBank/DDBJ databases">
        <title>The Genome Sequence of Acinetobacter gerneri CIP 107464.</title>
        <authorList>
            <consortium name="The Broad Institute Genome Sequencing Platform"/>
            <consortium name="The Broad Institute Genome Sequencing Center for Infectious Disease"/>
            <person name="Cerqueira G."/>
            <person name="Feldgarden M."/>
            <person name="Courvalin P."/>
            <person name="Perichon B."/>
            <person name="Grillot-Courvalin C."/>
            <person name="Clermont D."/>
            <person name="Rocha E."/>
            <person name="Yoon E.-J."/>
            <person name="Nemec A."/>
            <person name="Walker B."/>
            <person name="Young S.K."/>
            <person name="Zeng Q."/>
            <person name="Gargeya S."/>
            <person name="Fitzgerald M."/>
            <person name="Haas B."/>
            <person name="Abouelleil A."/>
            <person name="Alvarado L."/>
            <person name="Arachchi H.M."/>
            <person name="Berlin A.M."/>
            <person name="Chapman S.B."/>
            <person name="Dewar J."/>
            <person name="Goldberg J."/>
            <person name="Griggs A."/>
            <person name="Gujja S."/>
            <person name="Hansen M."/>
            <person name="Howarth C."/>
            <person name="Imamovic A."/>
            <person name="Larimer J."/>
            <person name="McCowan C."/>
            <person name="Murphy C."/>
            <person name="Neiman D."/>
            <person name="Pearson M."/>
            <person name="Priest M."/>
            <person name="Roberts A."/>
            <person name="Saif S."/>
            <person name="Shea T."/>
            <person name="Sisk P."/>
            <person name="Sykes S."/>
            <person name="Wortman J."/>
            <person name="Nusbaum C."/>
            <person name="Birren B."/>
        </authorList>
    </citation>
    <scope>NUCLEOTIDE SEQUENCE [LARGE SCALE GENOMIC DNA]</scope>
    <source>
        <strain evidence="2 3">CIP 107464</strain>
    </source>
</reference>
<dbReference type="InterPro" id="IPR000182">
    <property type="entry name" value="GNAT_dom"/>
</dbReference>
<sequence>MQNFKKTEANEFGQAIGWAVPNPLATHFLAETLQGSAVHLVALSENTLPADQLEQIWQCVSSEPDRRCWTYLPYSGFESEAELAQALQHNFGFKGSTHYLIIVNQQAVGWIGLLNERANDRVIEIGNVYFSHKMKQSTASTETIYLLLKACFDQGFRRVEWKCNSLNEPSRRAADRFGFSYEGTFRQDRISKGRNRNTDWYSILDEEWGTLEKAYLAWLKADNFDENGQQKIRLGDFMQLYKSN</sequence>
<dbReference type="PATRIC" id="fig|1120926.3.peg.3269"/>
<dbReference type="PANTHER" id="PTHR43441:SF2">
    <property type="entry name" value="FAMILY ACETYLTRANSFERASE, PUTATIVE (AFU_ORTHOLOGUE AFUA_7G00850)-RELATED"/>
    <property type="match status" value="1"/>
</dbReference>
<evidence type="ECO:0000259" key="1">
    <source>
        <dbReference type="PROSITE" id="PS51186"/>
    </source>
</evidence>
<dbReference type="PROSITE" id="PS51186">
    <property type="entry name" value="GNAT"/>
    <property type="match status" value="1"/>
</dbReference>
<proteinExistence type="predicted"/>